<evidence type="ECO:0000313" key="3">
    <source>
        <dbReference type="EMBL" id="MCF2947848.1"/>
    </source>
</evidence>
<feature type="transmembrane region" description="Helical" evidence="2">
    <location>
        <begin position="61"/>
        <end position="88"/>
    </location>
</feature>
<feature type="transmembrane region" description="Helical" evidence="2">
    <location>
        <begin position="94"/>
        <end position="114"/>
    </location>
</feature>
<reference evidence="3 4" key="1">
    <citation type="submission" date="2022-01" db="EMBL/GenBank/DDBJ databases">
        <title>Paraglaciecola sp. G1-23.</title>
        <authorList>
            <person name="Jin M.S."/>
            <person name="Han D.M."/>
            <person name="Kim H.M."/>
            <person name="Jeon C.O."/>
        </authorList>
    </citation>
    <scope>NUCLEOTIDE SEQUENCE [LARGE SCALE GENOMIC DNA]</scope>
    <source>
        <strain evidence="3 4">G1-23</strain>
    </source>
</reference>
<keyword evidence="4" id="KW-1185">Reference proteome</keyword>
<protein>
    <submittedName>
        <fullName evidence="3">DUF2244 domain-containing protein</fullName>
    </submittedName>
</protein>
<organism evidence="3 4">
    <name type="scientific">Paraglaciecola algarum</name>
    <dbReference type="NCBI Taxonomy" id="3050085"/>
    <lineage>
        <taxon>Bacteria</taxon>
        <taxon>Pseudomonadati</taxon>
        <taxon>Pseudomonadota</taxon>
        <taxon>Gammaproteobacteria</taxon>
        <taxon>Alteromonadales</taxon>
        <taxon>Alteromonadaceae</taxon>
        <taxon>Paraglaciecola</taxon>
    </lineage>
</organism>
<proteinExistence type="predicted"/>
<gene>
    <name evidence="3" type="ORF">L0668_07005</name>
</gene>
<name>A0ABS9D4H9_9ALTE</name>
<sequence length="134" mass="14924">MKASSDNQAEQSENQASANDAEFSKPIPAWEQLINAYKMQILKATELVSSELALSLKAITFCWLSILVMLGLSALIWITLCASFAYWIYTITGYWIVMPIVVITLNGIGVWFALQIYKKCKPAIGLPNSKKALF</sequence>
<dbReference type="EMBL" id="JAKGAS010000003">
    <property type="protein sequence ID" value="MCF2947848.1"/>
    <property type="molecule type" value="Genomic_DNA"/>
</dbReference>
<dbReference type="Proteomes" id="UP001521137">
    <property type="component" value="Unassembled WGS sequence"/>
</dbReference>
<keyword evidence="2" id="KW-0472">Membrane</keyword>
<feature type="compositionally biased region" description="Polar residues" evidence="1">
    <location>
        <begin position="1"/>
        <end position="18"/>
    </location>
</feature>
<comment type="caution">
    <text evidence="3">The sequence shown here is derived from an EMBL/GenBank/DDBJ whole genome shotgun (WGS) entry which is preliminary data.</text>
</comment>
<dbReference type="RefSeq" id="WP_235311380.1">
    <property type="nucleotide sequence ID" value="NZ_JAKGAS010000003.1"/>
</dbReference>
<evidence type="ECO:0000256" key="2">
    <source>
        <dbReference type="SAM" id="Phobius"/>
    </source>
</evidence>
<evidence type="ECO:0000313" key="4">
    <source>
        <dbReference type="Proteomes" id="UP001521137"/>
    </source>
</evidence>
<keyword evidence="2" id="KW-1133">Transmembrane helix</keyword>
<keyword evidence="2" id="KW-0812">Transmembrane</keyword>
<feature type="region of interest" description="Disordered" evidence="1">
    <location>
        <begin position="1"/>
        <end position="21"/>
    </location>
</feature>
<evidence type="ECO:0000256" key="1">
    <source>
        <dbReference type="SAM" id="MobiDB-lite"/>
    </source>
</evidence>
<accession>A0ABS9D4H9</accession>